<dbReference type="Gene3D" id="3.30.40.10">
    <property type="entry name" value="Zinc/RING finger domain, C3HC4 (zinc finger)"/>
    <property type="match status" value="1"/>
</dbReference>
<organism evidence="2 3">
    <name type="scientific">Zophobas morio</name>
    <dbReference type="NCBI Taxonomy" id="2755281"/>
    <lineage>
        <taxon>Eukaryota</taxon>
        <taxon>Metazoa</taxon>
        <taxon>Ecdysozoa</taxon>
        <taxon>Arthropoda</taxon>
        <taxon>Hexapoda</taxon>
        <taxon>Insecta</taxon>
        <taxon>Pterygota</taxon>
        <taxon>Neoptera</taxon>
        <taxon>Endopterygota</taxon>
        <taxon>Coleoptera</taxon>
        <taxon>Polyphaga</taxon>
        <taxon>Cucujiformia</taxon>
        <taxon>Tenebrionidae</taxon>
        <taxon>Zophobas</taxon>
    </lineage>
</organism>
<evidence type="ECO:0000313" key="3">
    <source>
        <dbReference type="Proteomes" id="UP001168821"/>
    </source>
</evidence>
<protein>
    <submittedName>
        <fullName evidence="2">Uncharacterized protein</fullName>
    </submittedName>
</protein>
<evidence type="ECO:0000313" key="2">
    <source>
        <dbReference type="EMBL" id="KAJ3641806.1"/>
    </source>
</evidence>
<keyword evidence="3" id="KW-1185">Reference proteome</keyword>
<feature type="region of interest" description="Disordered" evidence="1">
    <location>
        <begin position="191"/>
        <end position="212"/>
    </location>
</feature>
<dbReference type="AlphaFoldDB" id="A0AA38HQT7"/>
<reference evidence="2" key="1">
    <citation type="journal article" date="2023" name="G3 (Bethesda)">
        <title>Whole genome assemblies of Zophobas morio and Tenebrio molitor.</title>
        <authorList>
            <person name="Kaur S."/>
            <person name="Stinson S.A."/>
            <person name="diCenzo G.C."/>
        </authorList>
    </citation>
    <scope>NUCLEOTIDE SEQUENCE</scope>
    <source>
        <strain evidence="2">QUZm001</strain>
    </source>
</reference>
<comment type="caution">
    <text evidence="2">The sequence shown here is derived from an EMBL/GenBank/DDBJ whole genome shotgun (WGS) entry which is preliminary data.</text>
</comment>
<proteinExistence type="predicted"/>
<feature type="compositionally biased region" description="Basic residues" evidence="1">
    <location>
        <begin position="195"/>
        <end position="205"/>
    </location>
</feature>
<sequence length="325" mass="37231">MATVLNASPHNSPKNISFNCDYCKSKVKNKVTCSKCNRHFHFGCLTAALKAKNPKCQHVREISIDDVNDEDNPQFDAISHLIKKVIRNEYDKLRNDIFDLTMEDNSSSANNSLELENNTRTPNVTIPIDTIEDHDIPAQPENVIAPVIEPVTESLKTAADTIDDIKNETLREKTQPPLKSADTDRTINYEWEQPRKHRRHHNPKKTNKDTVTGTAEMTSDENFAATKEHRAWFFLGQIKKDTDPSTIKKYIRGMIPEIKFLETTKLPVNGINSAFKLGTDFELREKIFSQDFWPKGVIIRRFNFNSNSSKPNENFRRSRPSATQT</sequence>
<dbReference type="Proteomes" id="UP001168821">
    <property type="component" value="Unassembled WGS sequence"/>
</dbReference>
<evidence type="ECO:0000256" key="1">
    <source>
        <dbReference type="SAM" id="MobiDB-lite"/>
    </source>
</evidence>
<accession>A0AA38HQT7</accession>
<name>A0AA38HQT7_9CUCU</name>
<dbReference type="InterPro" id="IPR013083">
    <property type="entry name" value="Znf_RING/FYVE/PHD"/>
</dbReference>
<dbReference type="EMBL" id="JALNTZ010000009">
    <property type="protein sequence ID" value="KAJ3641806.1"/>
    <property type="molecule type" value="Genomic_DNA"/>
</dbReference>
<gene>
    <name evidence="2" type="ORF">Zmor_028279</name>
</gene>